<gene>
    <name evidence="2" type="ORF">CCAX7_62110</name>
</gene>
<keyword evidence="3" id="KW-1185">Reference proteome</keyword>
<evidence type="ECO:0000313" key="3">
    <source>
        <dbReference type="Proteomes" id="UP000287394"/>
    </source>
</evidence>
<evidence type="ECO:0000256" key="1">
    <source>
        <dbReference type="SAM" id="MobiDB-lite"/>
    </source>
</evidence>
<accession>A0A402CWH9</accession>
<organism evidence="2 3">
    <name type="scientific">Capsulimonas corticalis</name>
    <dbReference type="NCBI Taxonomy" id="2219043"/>
    <lineage>
        <taxon>Bacteria</taxon>
        <taxon>Bacillati</taxon>
        <taxon>Armatimonadota</taxon>
        <taxon>Armatimonadia</taxon>
        <taxon>Capsulimonadales</taxon>
        <taxon>Capsulimonadaceae</taxon>
        <taxon>Capsulimonas</taxon>
    </lineage>
</organism>
<protein>
    <submittedName>
        <fullName evidence="2">Uncharacterized protein</fullName>
    </submittedName>
</protein>
<feature type="region of interest" description="Disordered" evidence="1">
    <location>
        <begin position="64"/>
        <end position="121"/>
    </location>
</feature>
<evidence type="ECO:0000313" key="2">
    <source>
        <dbReference type="EMBL" id="BDI34160.1"/>
    </source>
</evidence>
<name>A0A402CWH9_9BACT</name>
<reference evidence="2 3" key="1">
    <citation type="journal article" date="2019" name="Int. J. Syst. Evol. Microbiol.">
        <title>Capsulimonas corticalis gen. nov., sp. nov., an aerobic capsulated bacterium, of a novel bacterial order, Capsulimonadales ord. nov., of the class Armatimonadia of the phylum Armatimonadetes.</title>
        <authorList>
            <person name="Li J."/>
            <person name="Kudo C."/>
            <person name="Tonouchi A."/>
        </authorList>
    </citation>
    <scope>NUCLEOTIDE SEQUENCE [LARGE SCALE GENOMIC DNA]</scope>
    <source>
        <strain evidence="2 3">AX-7</strain>
    </source>
</reference>
<dbReference type="Proteomes" id="UP000287394">
    <property type="component" value="Chromosome"/>
</dbReference>
<dbReference type="KEGG" id="ccot:CCAX7_62110"/>
<dbReference type="AlphaFoldDB" id="A0A402CWH9"/>
<feature type="compositionally biased region" description="Polar residues" evidence="1">
    <location>
        <begin position="90"/>
        <end position="111"/>
    </location>
</feature>
<proteinExistence type="predicted"/>
<dbReference type="EMBL" id="AP025739">
    <property type="protein sequence ID" value="BDI34160.1"/>
    <property type="molecule type" value="Genomic_DNA"/>
</dbReference>
<sequence length="121" mass="13478">MRSDERKCNVAGLRTLSWPERSIRERQESAFRIRAEEALKVLGVVSLESHDRAPSWSRITGMRSWYGRTSPLGSQVRAAQERRTPPSGVRHSSQIPGSPNAGRSVTENGRSSLPPFSPIHS</sequence>